<name>A0ABS0FA86_9FLAO</name>
<dbReference type="InterPro" id="IPR011990">
    <property type="entry name" value="TPR-like_helical_dom_sf"/>
</dbReference>
<sequence>MKKIVYLFLILNVGFLSAQIDTKLLYQDWYAVKVEMKDGSRPFKKEKFVFKDYCISIDKNNYYLGKVDAILSHKSNPAIKYSLIGRKLLTSSESSLNIDKLTADSLILTQNISQTDPKDLERYVLIPLKKLVDDKIAEQKGKDTLVANSFLHPEFKNFKYTNRSIKTISKSNPYTKNPTLNFRFSGFVILDLENKKVTATANKYDEKFKKEVDEQLRLLDNSYKNWNLSKLNGYKYVKIPFAFIHYYEKKEDLESSGDLLNLYSLDFNDIFITAEISLAQLEESGKFFTSAVSAYQRKNYAESLKLFQKAFQTNNTYLDAYYNFAEINFAYGSKKEACTTWLFLKDEGQKIAEKSYNSKCLK</sequence>
<keyword evidence="2" id="KW-1185">Reference proteome</keyword>
<organism evidence="1 2">
    <name type="scientific">Kaistella gelatinilytica</name>
    <dbReference type="NCBI Taxonomy" id="2787636"/>
    <lineage>
        <taxon>Bacteria</taxon>
        <taxon>Pseudomonadati</taxon>
        <taxon>Bacteroidota</taxon>
        <taxon>Flavobacteriia</taxon>
        <taxon>Flavobacteriales</taxon>
        <taxon>Weeksellaceae</taxon>
        <taxon>Chryseobacterium group</taxon>
        <taxon>Kaistella</taxon>
    </lineage>
</organism>
<dbReference type="RefSeq" id="WP_196079126.1">
    <property type="nucleotide sequence ID" value="NZ_JADPVI010000001.1"/>
</dbReference>
<gene>
    <name evidence="1" type="ORF">IV494_05440</name>
</gene>
<reference evidence="1 2" key="1">
    <citation type="submission" date="2020-11" db="EMBL/GenBank/DDBJ databases">
        <title>Kaistella gelatinilytica sp. nov., a flavobacterium isolated from Antarctic Soil.</title>
        <authorList>
            <person name="Li J."/>
        </authorList>
    </citation>
    <scope>NUCLEOTIDE SEQUENCE [LARGE SCALE GENOMIC DNA]</scope>
    <source>
        <strain evidence="1 2">G5-32</strain>
    </source>
</reference>
<proteinExistence type="predicted"/>
<protein>
    <recommendedName>
        <fullName evidence="3">Tetratricopeptide repeat protein</fullName>
    </recommendedName>
</protein>
<dbReference type="Proteomes" id="UP000660070">
    <property type="component" value="Unassembled WGS sequence"/>
</dbReference>
<dbReference type="Gene3D" id="1.25.40.10">
    <property type="entry name" value="Tetratricopeptide repeat domain"/>
    <property type="match status" value="1"/>
</dbReference>
<dbReference type="EMBL" id="JADPVI010000001">
    <property type="protein sequence ID" value="MBF8456621.1"/>
    <property type="molecule type" value="Genomic_DNA"/>
</dbReference>
<accession>A0ABS0FA86</accession>
<evidence type="ECO:0000313" key="2">
    <source>
        <dbReference type="Proteomes" id="UP000660070"/>
    </source>
</evidence>
<dbReference type="SUPFAM" id="SSF48452">
    <property type="entry name" value="TPR-like"/>
    <property type="match status" value="1"/>
</dbReference>
<comment type="caution">
    <text evidence="1">The sequence shown here is derived from an EMBL/GenBank/DDBJ whole genome shotgun (WGS) entry which is preliminary data.</text>
</comment>
<evidence type="ECO:0008006" key="3">
    <source>
        <dbReference type="Google" id="ProtNLM"/>
    </source>
</evidence>
<evidence type="ECO:0000313" key="1">
    <source>
        <dbReference type="EMBL" id="MBF8456621.1"/>
    </source>
</evidence>